<dbReference type="EMBL" id="JAIRAU010000005">
    <property type="protein sequence ID" value="MBZ5709293.1"/>
    <property type="molecule type" value="Genomic_DNA"/>
</dbReference>
<proteinExistence type="predicted"/>
<dbReference type="Proteomes" id="UP001139031">
    <property type="component" value="Unassembled WGS sequence"/>
</dbReference>
<sequence length="246" mass="27498">MTSLGRKRSQSSPDRVRGIREPIAAEGSHVTVELEQLREEPVHQRVGGALRAVAPVQARPRQIAELGDHAATTTIESAWATTRRHGRLREGLARLSGASSLAHRLLGEGHHRPLQDLHVPWRYRVRARGAWRIISVCRRPHLGWVPYAAQVLERHPIRYDDEVVARPQNHEAVDARVDQDKLVLFDPDGTDHVVDEHGLEPDPLIAAPESHAVSCVRALKEVSVEDQLLPPSLRERREAQGAVDVE</sequence>
<gene>
    <name evidence="2" type="ORF">K7C98_08465</name>
</gene>
<accession>A0ABS7TM30</accession>
<organism evidence="2 3">
    <name type="scientific">Nannocystis pusilla</name>
    <dbReference type="NCBI Taxonomy" id="889268"/>
    <lineage>
        <taxon>Bacteria</taxon>
        <taxon>Pseudomonadati</taxon>
        <taxon>Myxococcota</taxon>
        <taxon>Polyangia</taxon>
        <taxon>Nannocystales</taxon>
        <taxon>Nannocystaceae</taxon>
        <taxon>Nannocystis</taxon>
    </lineage>
</organism>
<keyword evidence="3" id="KW-1185">Reference proteome</keyword>
<evidence type="ECO:0000313" key="2">
    <source>
        <dbReference type="EMBL" id="MBZ5709293.1"/>
    </source>
</evidence>
<dbReference type="RefSeq" id="WP_224191070.1">
    <property type="nucleotide sequence ID" value="NZ_JAIRAU010000005.1"/>
</dbReference>
<evidence type="ECO:0000313" key="3">
    <source>
        <dbReference type="Proteomes" id="UP001139031"/>
    </source>
</evidence>
<name>A0ABS7TM30_9BACT</name>
<reference evidence="2" key="1">
    <citation type="submission" date="2021-08" db="EMBL/GenBank/DDBJ databases">
        <authorList>
            <person name="Stevens D.C."/>
        </authorList>
    </citation>
    <scope>NUCLEOTIDE SEQUENCE</scope>
    <source>
        <strain evidence="2">DSM 53165</strain>
    </source>
</reference>
<evidence type="ECO:0000256" key="1">
    <source>
        <dbReference type="SAM" id="MobiDB-lite"/>
    </source>
</evidence>
<comment type="caution">
    <text evidence="2">The sequence shown here is derived from an EMBL/GenBank/DDBJ whole genome shotgun (WGS) entry which is preliminary data.</text>
</comment>
<protein>
    <submittedName>
        <fullName evidence="2">Uncharacterized protein</fullName>
    </submittedName>
</protein>
<feature type="region of interest" description="Disordered" evidence="1">
    <location>
        <begin position="1"/>
        <end position="24"/>
    </location>
</feature>